<evidence type="ECO:0000259" key="10">
    <source>
        <dbReference type="Pfam" id="PF00890"/>
    </source>
</evidence>
<evidence type="ECO:0000256" key="9">
    <source>
        <dbReference type="SAM" id="Phobius"/>
    </source>
</evidence>
<evidence type="ECO:0000256" key="5">
    <source>
        <dbReference type="ARBA" id="ARBA00050832"/>
    </source>
</evidence>
<comment type="catalytic activity">
    <reaction evidence="5">
        <text>succinate + NAD(+) = fumarate + NADH + H(+)</text>
        <dbReference type="Rhea" id="RHEA:18281"/>
        <dbReference type="ChEBI" id="CHEBI:15378"/>
        <dbReference type="ChEBI" id="CHEBI:29806"/>
        <dbReference type="ChEBI" id="CHEBI:30031"/>
        <dbReference type="ChEBI" id="CHEBI:57540"/>
        <dbReference type="ChEBI" id="CHEBI:57945"/>
        <dbReference type="EC" id="1.3.1.6"/>
    </reaction>
</comment>
<evidence type="ECO:0000256" key="7">
    <source>
        <dbReference type="ARBA" id="ARBA00077246"/>
    </source>
</evidence>
<keyword evidence="9" id="KW-0812">Transmembrane</keyword>
<organism evidence="11 12">
    <name type="scientific">Angomonas deanei</name>
    <dbReference type="NCBI Taxonomy" id="59799"/>
    <lineage>
        <taxon>Eukaryota</taxon>
        <taxon>Discoba</taxon>
        <taxon>Euglenozoa</taxon>
        <taxon>Kinetoplastea</taxon>
        <taxon>Metakinetoplastina</taxon>
        <taxon>Trypanosomatida</taxon>
        <taxon>Trypanosomatidae</taxon>
        <taxon>Strigomonadinae</taxon>
        <taxon>Angomonas</taxon>
    </lineage>
</organism>
<accession>A0A7G2C5Z1</accession>
<protein>
    <recommendedName>
        <fullName evidence="6">fumarate reductase (NADH)</fullName>
        <ecNumber evidence="6">1.3.1.6</ecNumber>
    </recommendedName>
    <alternativeName>
        <fullName evidence="7">NADH-dependent fumarate reductase</fullName>
    </alternativeName>
</protein>
<keyword evidence="4" id="KW-0560">Oxidoreductase</keyword>
<evidence type="ECO:0000256" key="8">
    <source>
        <dbReference type="SAM" id="MobiDB-lite"/>
    </source>
</evidence>
<evidence type="ECO:0000313" key="12">
    <source>
        <dbReference type="Proteomes" id="UP000515908"/>
    </source>
</evidence>
<evidence type="ECO:0000256" key="3">
    <source>
        <dbReference type="ARBA" id="ARBA00022827"/>
    </source>
</evidence>
<evidence type="ECO:0000256" key="1">
    <source>
        <dbReference type="ARBA" id="ARBA00001974"/>
    </source>
</evidence>
<dbReference type="GO" id="GO:0010181">
    <property type="term" value="F:FMN binding"/>
    <property type="evidence" value="ECO:0007669"/>
    <property type="project" value="InterPro"/>
</dbReference>
<evidence type="ECO:0000256" key="2">
    <source>
        <dbReference type="ARBA" id="ARBA00022630"/>
    </source>
</evidence>
<feature type="region of interest" description="Disordered" evidence="8">
    <location>
        <begin position="48"/>
        <end position="67"/>
    </location>
</feature>
<dbReference type="OrthoDB" id="10252157at2759"/>
<dbReference type="PANTHER" id="PTHR43400:SF7">
    <property type="entry name" value="FAD-DEPENDENT OXIDOREDUCTASE 2 FAD BINDING DOMAIN-CONTAINING PROTEIN"/>
    <property type="match status" value="1"/>
</dbReference>
<proteinExistence type="predicted"/>
<dbReference type="SUPFAM" id="SSF56425">
    <property type="entry name" value="Succinate dehydrogenase/fumarate reductase flavoprotein, catalytic domain"/>
    <property type="match status" value="1"/>
</dbReference>
<sequence length="674" mass="71907">MEKQQRNRRISPRRKPKPQKGNLLKYIFIVLVLTIVLILSIKQNRAASKSLNEPETPFPSRKTEKEEELTVEKKTNIAPNKMRTVVVVGGGLAGQSAAIEAARAGAKVILLEKEARLGGNSAKATSGINAWGTKAQAEQGVEDSAKYFERDTFLSGKGGNSQAGLVKMLSQKSADAIQWLTSFDIPLTVLSQLGGASRKRCHRAPEKPDGTPLPIGFTIIKAMEKQLKETFAGDVTLEMNAKLRRLLSETITLPNGESAVQVSGVEYLKGASPDQEGEVVQLRADAVILATGGFSNDHTTNSLLEQYAPQLAEFPTTNGPWATGDGVKAARELNVALVDMDKVQLHPTGLLNPKDPNAKTVFLGPEALRGSGGILLNKKGERFINELDLRSVVSKAIIDQNDVYPDTTRKFAFCVLNDEAASLFGRGTLEFYWKKFGLFTYAEDVKALAELIGVPEEKVAASLSEYEALSTGKERCPLTGKSVYPCVLGPKGPFYVAYVTPSIHYTMGGCLISPSAEILSAEVGVFGSRKPIYGLFGAGEVSGGVHGGNRLGGNSLLECVVFGRIAGRRASEVTRRGLSRPHQRLGVRSGTRDTPGRQRAGAGPDGGVSPPGDCVTLSTGRQRSISAADVGAATGHQNRCRAARLQPASAGLRAGRPAAPPLLSPRVALPPAAR</sequence>
<feature type="region of interest" description="Disordered" evidence="8">
    <location>
        <begin position="645"/>
        <end position="674"/>
    </location>
</feature>
<dbReference type="PRINTS" id="PR00411">
    <property type="entry name" value="PNDRDTASEI"/>
</dbReference>
<keyword evidence="9" id="KW-0472">Membrane</keyword>
<keyword evidence="12" id="KW-1185">Reference proteome</keyword>
<dbReference type="InterPro" id="IPR050315">
    <property type="entry name" value="FAD-oxidoreductase_2"/>
</dbReference>
<evidence type="ECO:0000313" key="11">
    <source>
        <dbReference type="EMBL" id="CAD2214561.1"/>
    </source>
</evidence>
<feature type="domain" description="FAD-dependent oxidoreductase 2 FAD-binding" evidence="10">
    <location>
        <begin position="85"/>
        <end position="556"/>
    </location>
</feature>
<feature type="transmembrane region" description="Helical" evidence="9">
    <location>
        <begin position="23"/>
        <end position="41"/>
    </location>
</feature>
<dbReference type="Gene3D" id="3.90.700.10">
    <property type="entry name" value="Succinate dehydrogenase/fumarate reductase flavoprotein, catalytic domain"/>
    <property type="match status" value="1"/>
</dbReference>
<feature type="region of interest" description="Disordered" evidence="8">
    <location>
        <begin position="572"/>
        <end position="618"/>
    </location>
</feature>
<dbReference type="PRINTS" id="PR00368">
    <property type="entry name" value="FADPNR"/>
</dbReference>
<name>A0A7G2C5Z1_9TRYP</name>
<feature type="compositionally biased region" description="Low complexity" evidence="8">
    <location>
        <begin position="664"/>
        <end position="674"/>
    </location>
</feature>
<dbReference type="SUPFAM" id="SSF51905">
    <property type="entry name" value="FAD/NAD(P)-binding domain"/>
    <property type="match status" value="1"/>
</dbReference>
<dbReference type="NCBIfam" id="TIGR01813">
    <property type="entry name" value="flavo_cyto_c"/>
    <property type="match status" value="1"/>
</dbReference>
<dbReference type="EMBL" id="LR877147">
    <property type="protein sequence ID" value="CAD2214561.1"/>
    <property type="molecule type" value="Genomic_DNA"/>
</dbReference>
<keyword evidence="2" id="KW-0285">Flavoprotein</keyword>
<dbReference type="VEuPathDB" id="TriTrypDB:ADEAN_000201200"/>
<evidence type="ECO:0000256" key="6">
    <source>
        <dbReference type="ARBA" id="ARBA00067004"/>
    </source>
</evidence>
<reference evidence="11 12" key="1">
    <citation type="submission" date="2020-08" db="EMBL/GenBank/DDBJ databases">
        <authorList>
            <person name="Newling K."/>
            <person name="Davey J."/>
            <person name="Forrester S."/>
        </authorList>
    </citation>
    <scope>NUCLEOTIDE SEQUENCE [LARGE SCALE GENOMIC DNA]</scope>
    <source>
        <strain evidence="12">Crithidia deanei Carvalho (ATCC PRA-265)</strain>
    </source>
</reference>
<evidence type="ECO:0000256" key="4">
    <source>
        <dbReference type="ARBA" id="ARBA00023002"/>
    </source>
</evidence>
<dbReference type="Gene3D" id="3.50.50.60">
    <property type="entry name" value="FAD/NAD(P)-binding domain"/>
    <property type="match status" value="1"/>
</dbReference>
<dbReference type="FunFam" id="3.90.700.10:FF:000007">
    <property type="entry name" value="NADH-dependent fumarate reductase"/>
    <property type="match status" value="1"/>
</dbReference>
<dbReference type="InterPro" id="IPR027477">
    <property type="entry name" value="Succ_DH/fumarate_Rdtase_cat_sf"/>
</dbReference>
<dbReference type="EC" id="1.3.1.6" evidence="6"/>
<gene>
    <name evidence="11" type="ORF">ADEAN_000201200</name>
</gene>
<dbReference type="InterPro" id="IPR003953">
    <property type="entry name" value="FAD-dep_OxRdtase_2_FAD-bd"/>
</dbReference>
<dbReference type="InterPro" id="IPR010960">
    <property type="entry name" value="Flavocytochrome_c"/>
</dbReference>
<dbReference type="GO" id="GO:0016156">
    <property type="term" value="F:fumarate reductase (NADH) activity"/>
    <property type="evidence" value="ECO:0007669"/>
    <property type="project" value="UniProtKB-EC"/>
</dbReference>
<comment type="cofactor">
    <cofactor evidence="1">
        <name>FAD</name>
        <dbReference type="ChEBI" id="CHEBI:57692"/>
    </cofactor>
</comment>
<dbReference type="InterPro" id="IPR036188">
    <property type="entry name" value="FAD/NAD-bd_sf"/>
</dbReference>
<dbReference type="Proteomes" id="UP000515908">
    <property type="component" value="Chromosome 03"/>
</dbReference>
<dbReference type="Pfam" id="PF00890">
    <property type="entry name" value="FAD_binding_2"/>
    <property type="match status" value="1"/>
</dbReference>
<keyword evidence="9" id="KW-1133">Transmembrane helix</keyword>
<dbReference type="PANTHER" id="PTHR43400">
    <property type="entry name" value="FUMARATE REDUCTASE"/>
    <property type="match status" value="1"/>
</dbReference>
<dbReference type="AlphaFoldDB" id="A0A7G2C5Z1"/>
<keyword evidence="3" id="KW-0274">FAD</keyword>
<feature type="compositionally biased region" description="Low complexity" evidence="8">
    <location>
        <begin position="647"/>
        <end position="657"/>
    </location>
</feature>